<dbReference type="GO" id="GO:0008541">
    <property type="term" value="C:proteasome regulatory particle, lid subcomplex"/>
    <property type="evidence" value="ECO:0007669"/>
    <property type="project" value="TreeGrafter"/>
</dbReference>
<dbReference type="EMBL" id="JAPDFW010000058">
    <property type="protein sequence ID" value="KAJ5077330.1"/>
    <property type="molecule type" value="Genomic_DNA"/>
</dbReference>
<sequence>MEIEEKQESNELDYLTLKEIQSQMGLIKKYVSTEERRFLQRVLRKFNANRKKMNRTILFLLTKIYIKPEHALFTQLGIDIGKLLNVSEDEKIQIDKMIQNEIVIQMIKEEKSDTVEQEIYVLLLLLVSLIDFALVQNALLIAQLLYQIVVEQNRRTLDDLAAKVFFYFARVHQLLDKDIEIREKLFSNLRTATIRHDEACQAVLINTLLHNYLRYNLYQQADKLVSKTQFPENSENAQFARYYYYLGRIKAIELDYSESLQYLTQAIRKAPQTGAKGFRLKATKFLCVVQLLMGEIPEKDLFFQKELQHELSPYLEITSASRVGNLSSYLKVIEKYNLIFQNDGTYSLIMRLKHNVIKTGLKKICVSYSRISFADIASKLHLDSENDAEFICAKAIKDGVIDAVIDHENGFLKSNQKINIYTTFIPQKVFDQRIKFCLEIHNNAIKSLQFPDELIRQSEKTTEDQLERAKELAEKANESEEKGFDEGPDEPDHDDI</sequence>
<evidence type="ECO:0000313" key="7">
    <source>
        <dbReference type="Proteomes" id="UP001149090"/>
    </source>
</evidence>
<evidence type="ECO:0000256" key="3">
    <source>
        <dbReference type="PROSITE-ProRule" id="PRU00339"/>
    </source>
</evidence>
<evidence type="ECO:0000256" key="2">
    <source>
        <dbReference type="ARBA" id="ARBA00022942"/>
    </source>
</evidence>
<evidence type="ECO:0000256" key="1">
    <source>
        <dbReference type="ARBA" id="ARBA00007912"/>
    </source>
</evidence>
<comment type="similarity">
    <text evidence="1">Belongs to the proteasome subunit S3 family.</text>
</comment>
<dbReference type="InterPro" id="IPR050756">
    <property type="entry name" value="CSN3"/>
</dbReference>
<dbReference type="PROSITE" id="PS50250">
    <property type="entry name" value="PCI"/>
    <property type="match status" value="1"/>
</dbReference>
<dbReference type="InterPro" id="IPR019734">
    <property type="entry name" value="TPR_rpt"/>
</dbReference>
<dbReference type="SUPFAM" id="SSF46785">
    <property type="entry name" value="Winged helix' DNA-binding domain"/>
    <property type="match status" value="1"/>
</dbReference>
<dbReference type="PROSITE" id="PS50005">
    <property type="entry name" value="TPR"/>
    <property type="match status" value="1"/>
</dbReference>
<dbReference type="Pfam" id="PF25573">
    <property type="entry name" value="TPR_PSMD3_N"/>
    <property type="match status" value="1"/>
</dbReference>
<keyword evidence="7" id="KW-1185">Reference proteome</keyword>
<reference evidence="6" key="1">
    <citation type="submission" date="2022-10" db="EMBL/GenBank/DDBJ databases">
        <title>Novel sulphate-reducing endosymbionts in the free-living metamonad Anaeramoeba.</title>
        <authorList>
            <person name="Jerlstrom-Hultqvist J."/>
            <person name="Cepicka I."/>
            <person name="Gallot-Lavallee L."/>
            <person name="Salas-Leiva D."/>
            <person name="Curtis B.A."/>
            <person name="Zahonova K."/>
            <person name="Pipaliya S."/>
            <person name="Dacks J."/>
            <person name="Roger A.J."/>
        </authorList>
    </citation>
    <scope>NUCLEOTIDE SEQUENCE</scope>
    <source>
        <strain evidence="6">BMAN</strain>
    </source>
</reference>
<evidence type="ECO:0000313" key="6">
    <source>
        <dbReference type="EMBL" id="KAJ5077330.1"/>
    </source>
</evidence>
<dbReference type="GO" id="GO:0006511">
    <property type="term" value="P:ubiquitin-dependent protein catabolic process"/>
    <property type="evidence" value="ECO:0007669"/>
    <property type="project" value="TreeGrafter"/>
</dbReference>
<keyword evidence="2 6" id="KW-0647">Proteasome</keyword>
<dbReference type="AlphaFoldDB" id="A0A9Q0LU58"/>
<feature type="compositionally biased region" description="Basic and acidic residues" evidence="4">
    <location>
        <begin position="459"/>
        <end position="485"/>
    </location>
</feature>
<dbReference type="Pfam" id="PF01399">
    <property type="entry name" value="PCI"/>
    <property type="match status" value="1"/>
</dbReference>
<keyword evidence="3" id="KW-0802">TPR repeat</keyword>
<dbReference type="PANTHER" id="PTHR10758">
    <property type="entry name" value="26S PROTEASOME NON-ATPASE REGULATORY SUBUNIT 3/COP9 SIGNALOSOME COMPLEX SUBUNIT 3"/>
    <property type="match status" value="1"/>
</dbReference>
<dbReference type="InterPro" id="IPR057985">
    <property type="entry name" value="TPR_PSMD3_N"/>
</dbReference>
<comment type="caution">
    <text evidence="6">The sequence shown here is derived from an EMBL/GenBank/DDBJ whole genome shotgun (WGS) entry which is preliminary data.</text>
</comment>
<dbReference type="OrthoDB" id="1713558at2759"/>
<evidence type="ECO:0000259" key="5">
    <source>
        <dbReference type="PROSITE" id="PS50250"/>
    </source>
</evidence>
<dbReference type="PANTHER" id="PTHR10758:SF2">
    <property type="entry name" value="26S PROTEASOME NON-ATPASE REGULATORY SUBUNIT 3"/>
    <property type="match status" value="1"/>
</dbReference>
<dbReference type="InterPro" id="IPR036390">
    <property type="entry name" value="WH_DNA-bd_sf"/>
</dbReference>
<name>A0A9Q0LU58_ANAIG</name>
<dbReference type="OMA" id="AKVYFYF"/>
<evidence type="ECO:0000256" key="4">
    <source>
        <dbReference type="SAM" id="MobiDB-lite"/>
    </source>
</evidence>
<dbReference type="Proteomes" id="UP001149090">
    <property type="component" value="Unassembled WGS sequence"/>
</dbReference>
<dbReference type="InterPro" id="IPR000717">
    <property type="entry name" value="PCI_dom"/>
</dbReference>
<feature type="region of interest" description="Disordered" evidence="4">
    <location>
        <begin position="459"/>
        <end position="496"/>
    </location>
</feature>
<dbReference type="SMART" id="SM00088">
    <property type="entry name" value="PINT"/>
    <property type="match status" value="1"/>
</dbReference>
<feature type="domain" description="PCI" evidence="5">
    <location>
        <begin position="240"/>
        <end position="419"/>
    </location>
</feature>
<dbReference type="GO" id="GO:0042176">
    <property type="term" value="P:regulation of protein catabolic process"/>
    <property type="evidence" value="ECO:0007669"/>
    <property type="project" value="InterPro"/>
</dbReference>
<feature type="repeat" description="TPR" evidence="3">
    <location>
        <begin position="240"/>
        <end position="273"/>
    </location>
</feature>
<dbReference type="InterPro" id="IPR013586">
    <property type="entry name" value="PSMD3_C"/>
</dbReference>
<feature type="compositionally biased region" description="Acidic residues" evidence="4">
    <location>
        <begin position="486"/>
        <end position="496"/>
    </location>
</feature>
<gene>
    <name evidence="6" type="ORF">M0811_05852</name>
</gene>
<organism evidence="6 7">
    <name type="scientific">Anaeramoeba ignava</name>
    <name type="common">Anaerobic marine amoeba</name>
    <dbReference type="NCBI Taxonomy" id="1746090"/>
    <lineage>
        <taxon>Eukaryota</taxon>
        <taxon>Metamonada</taxon>
        <taxon>Anaeramoebidae</taxon>
        <taxon>Anaeramoeba</taxon>
    </lineage>
</organism>
<accession>A0A9Q0LU58</accession>
<dbReference type="Pfam" id="PF08375">
    <property type="entry name" value="Rpn3_C"/>
    <property type="match status" value="1"/>
</dbReference>
<protein>
    <submittedName>
        <fullName evidence="6">26s proteasome non-atpase regulatory subunit 3</fullName>
    </submittedName>
</protein>
<dbReference type="SMART" id="SM00753">
    <property type="entry name" value="PAM"/>
    <property type="match status" value="1"/>
</dbReference>
<proteinExistence type="inferred from homology"/>
<dbReference type="GO" id="GO:0030234">
    <property type="term" value="F:enzyme regulator activity"/>
    <property type="evidence" value="ECO:0007669"/>
    <property type="project" value="InterPro"/>
</dbReference>